<dbReference type="InterPro" id="IPR008928">
    <property type="entry name" value="6-hairpin_glycosidase_sf"/>
</dbReference>
<accession>I0ICP9</accession>
<keyword evidence="2" id="KW-0378">Hydrolase</keyword>
<dbReference type="GO" id="GO:0005975">
    <property type="term" value="P:carbohydrate metabolic process"/>
    <property type="evidence" value="ECO:0007669"/>
    <property type="project" value="InterPro"/>
</dbReference>
<dbReference type="Pfam" id="PF22422">
    <property type="entry name" value="MGH1-like_GH"/>
    <property type="match status" value="2"/>
</dbReference>
<dbReference type="GO" id="GO:0016798">
    <property type="term" value="F:hydrolase activity, acting on glycosyl bonds"/>
    <property type="evidence" value="ECO:0007669"/>
    <property type="project" value="UniProtKB-KW"/>
</dbReference>
<dbReference type="EMBL" id="AP012338">
    <property type="protein sequence ID" value="BAM03037.1"/>
    <property type="molecule type" value="Genomic_DNA"/>
</dbReference>
<proteinExistence type="predicted"/>
<sequence>MPTIPGLAAAAETASADRPAWAPMLAYVADLHGRSVREDTHGIFPHPWEEIGPGYCYGPAFGHWDIVHQCHDTVLGSPGHAQRQLENTLALQQDDGRMPPIFRLLDGKPDLHNPRTSHPPVWALLVERLVEAGVDPAIRRRYLPHAVKQLGWFDANRRTEEGLYGYADLTLEGSFESGVDDGVRFLDGPTDRLVPFVDASSHAWLLMDAVARWGDGERAAEARRRADTLAERIRGELWHDGLGLFVDGFRTEEENPPMALEGMWPLVLGIASAEQADRFIDGWLLDPDAFFGVHPCRTVARKSIGYEMRMWRGPAWNSMTFWACSGCVRYGRHDAAARILERALDDSAAHFDRTGTIFEFYHPDGDAPESVARKPYAEDAANQPCPDYLGHNPMIAMADLWQRVRSGR</sequence>
<dbReference type="SUPFAM" id="SSF48208">
    <property type="entry name" value="Six-hairpin glycosidases"/>
    <property type="match status" value="1"/>
</dbReference>
<name>I0ICP9_PHYMF</name>
<dbReference type="Gene3D" id="1.50.10.10">
    <property type="match status" value="1"/>
</dbReference>
<evidence type="ECO:0000313" key="3">
    <source>
        <dbReference type="Proteomes" id="UP000007881"/>
    </source>
</evidence>
<dbReference type="RefSeq" id="WP_014436257.1">
    <property type="nucleotide sequence ID" value="NC_017080.1"/>
</dbReference>
<dbReference type="InterPro" id="IPR012341">
    <property type="entry name" value="6hp_glycosidase-like_sf"/>
</dbReference>
<keyword evidence="3" id="KW-1185">Reference proteome</keyword>
<protein>
    <submittedName>
        <fullName evidence="2">Putative glycoside hydrolase</fullName>
        <ecNumber evidence="2">3.2.1.-</ecNumber>
    </submittedName>
</protein>
<dbReference type="EC" id="3.2.1.-" evidence="2"/>
<dbReference type="InterPro" id="IPR054491">
    <property type="entry name" value="MGH1-like_GH"/>
</dbReference>
<dbReference type="STRING" id="1142394.PSMK_08780"/>
<dbReference type="HOGENOM" id="CLU_646975_0_0_0"/>
<reference evidence="2 3" key="1">
    <citation type="submission" date="2012-02" db="EMBL/GenBank/DDBJ databases">
        <title>Complete genome sequence of Phycisphaera mikurensis NBRC 102666.</title>
        <authorList>
            <person name="Ankai A."/>
            <person name="Hosoyama A."/>
            <person name="Terui Y."/>
            <person name="Sekine M."/>
            <person name="Fukai R."/>
            <person name="Kato Y."/>
            <person name="Nakamura S."/>
            <person name="Yamada-Narita S."/>
            <person name="Kawakoshi A."/>
            <person name="Fukunaga Y."/>
            <person name="Yamazaki S."/>
            <person name="Fujita N."/>
        </authorList>
    </citation>
    <scope>NUCLEOTIDE SEQUENCE [LARGE SCALE GENOMIC DNA]</scope>
    <source>
        <strain evidence="3">NBRC 102666 / KCTC 22515 / FYK2301M01</strain>
    </source>
</reference>
<feature type="domain" description="Mannosylglycerate hydrolase MGH1-like glycoside hydrolase" evidence="1">
    <location>
        <begin position="63"/>
        <end position="167"/>
    </location>
</feature>
<evidence type="ECO:0000259" key="1">
    <source>
        <dbReference type="Pfam" id="PF22422"/>
    </source>
</evidence>
<organism evidence="2 3">
    <name type="scientific">Phycisphaera mikurensis (strain NBRC 102666 / KCTC 22515 / FYK2301M01)</name>
    <dbReference type="NCBI Taxonomy" id="1142394"/>
    <lineage>
        <taxon>Bacteria</taxon>
        <taxon>Pseudomonadati</taxon>
        <taxon>Planctomycetota</taxon>
        <taxon>Phycisphaerae</taxon>
        <taxon>Phycisphaerales</taxon>
        <taxon>Phycisphaeraceae</taxon>
        <taxon>Phycisphaera</taxon>
    </lineage>
</organism>
<dbReference type="Proteomes" id="UP000007881">
    <property type="component" value="Chromosome"/>
</dbReference>
<feature type="domain" description="Mannosylglycerate hydrolase MGH1-like glycoside hydrolase" evidence="1">
    <location>
        <begin position="213"/>
        <end position="369"/>
    </location>
</feature>
<evidence type="ECO:0000313" key="2">
    <source>
        <dbReference type="EMBL" id="BAM03037.1"/>
    </source>
</evidence>
<dbReference type="OrthoDB" id="9798687at2"/>
<dbReference type="KEGG" id="phm:PSMK_08780"/>
<keyword evidence="2" id="KW-0326">Glycosidase</keyword>
<dbReference type="AlphaFoldDB" id="I0ICP9"/>
<gene>
    <name evidence="2" type="ordered locus">PSMK_08780</name>
</gene>
<dbReference type="eggNOG" id="COG1626">
    <property type="taxonomic scope" value="Bacteria"/>
</dbReference>